<dbReference type="PANTHER" id="PTHR11228">
    <property type="entry name" value="RADICAL SAM DOMAIN PROTEIN"/>
    <property type="match status" value="1"/>
</dbReference>
<dbReference type="SFLD" id="SFLDG01067">
    <property type="entry name" value="SPASM/twitch_domain_containing"/>
    <property type="match status" value="1"/>
</dbReference>
<dbReference type="PROSITE" id="PS01305">
    <property type="entry name" value="MOAA_NIFB_PQQE"/>
    <property type="match status" value="1"/>
</dbReference>
<organism evidence="8">
    <name type="scientific">marine sediment metagenome</name>
    <dbReference type="NCBI Taxonomy" id="412755"/>
    <lineage>
        <taxon>unclassified sequences</taxon>
        <taxon>metagenomes</taxon>
        <taxon>ecological metagenomes</taxon>
    </lineage>
</organism>
<dbReference type="SFLD" id="SFLDS00029">
    <property type="entry name" value="Radical_SAM"/>
    <property type="match status" value="1"/>
</dbReference>
<evidence type="ECO:0000256" key="5">
    <source>
        <dbReference type="ARBA" id="ARBA00023004"/>
    </source>
</evidence>
<evidence type="ECO:0000313" key="8">
    <source>
        <dbReference type="EMBL" id="GAG40993.1"/>
    </source>
</evidence>
<keyword evidence="2" id="KW-0004">4Fe-4S</keyword>
<reference evidence="8" key="1">
    <citation type="journal article" date="2014" name="Front. Microbiol.">
        <title>High frequency of phylogenetically diverse reductive dehalogenase-homologous genes in deep subseafloor sedimentary metagenomes.</title>
        <authorList>
            <person name="Kawai M."/>
            <person name="Futagami T."/>
            <person name="Toyoda A."/>
            <person name="Takaki Y."/>
            <person name="Nishi S."/>
            <person name="Hori S."/>
            <person name="Arai W."/>
            <person name="Tsubouchi T."/>
            <person name="Morono Y."/>
            <person name="Uchiyama I."/>
            <person name="Ito T."/>
            <person name="Fujiyama A."/>
            <person name="Inagaki F."/>
            <person name="Takami H."/>
        </authorList>
    </citation>
    <scope>NUCLEOTIDE SEQUENCE</scope>
    <source>
        <strain evidence="8">Expedition CK06-06</strain>
    </source>
</reference>
<dbReference type="Gene3D" id="3.20.20.70">
    <property type="entry name" value="Aldolase class I"/>
    <property type="match status" value="1"/>
</dbReference>
<dbReference type="GO" id="GO:0051539">
    <property type="term" value="F:4 iron, 4 sulfur cluster binding"/>
    <property type="evidence" value="ECO:0007669"/>
    <property type="project" value="UniProtKB-KW"/>
</dbReference>
<evidence type="ECO:0000256" key="2">
    <source>
        <dbReference type="ARBA" id="ARBA00022485"/>
    </source>
</evidence>
<dbReference type="Pfam" id="PF04055">
    <property type="entry name" value="Radical_SAM"/>
    <property type="match status" value="1"/>
</dbReference>
<dbReference type="InterPro" id="IPR058240">
    <property type="entry name" value="rSAM_sf"/>
</dbReference>
<feature type="non-terminal residue" evidence="8">
    <location>
        <position position="147"/>
    </location>
</feature>
<feature type="domain" description="Radical SAM core" evidence="7">
    <location>
        <begin position="22"/>
        <end position="147"/>
    </location>
</feature>
<evidence type="ECO:0000256" key="3">
    <source>
        <dbReference type="ARBA" id="ARBA00022691"/>
    </source>
</evidence>
<dbReference type="InterPro" id="IPR007197">
    <property type="entry name" value="rSAM"/>
</dbReference>
<comment type="caution">
    <text evidence="8">The sequence shown here is derived from an EMBL/GenBank/DDBJ whole genome shotgun (WGS) entry which is preliminary data.</text>
</comment>
<dbReference type="InterPro" id="IPR000385">
    <property type="entry name" value="MoaA_NifB_PqqE_Fe-S-bd_CS"/>
</dbReference>
<dbReference type="InterPro" id="IPR050377">
    <property type="entry name" value="Radical_SAM_PqqE_MftC-like"/>
</dbReference>
<dbReference type="GO" id="GO:0003824">
    <property type="term" value="F:catalytic activity"/>
    <property type="evidence" value="ECO:0007669"/>
    <property type="project" value="InterPro"/>
</dbReference>
<dbReference type="CDD" id="cd01335">
    <property type="entry name" value="Radical_SAM"/>
    <property type="match status" value="1"/>
</dbReference>
<keyword evidence="4" id="KW-0479">Metal-binding</keyword>
<evidence type="ECO:0000256" key="1">
    <source>
        <dbReference type="ARBA" id="ARBA00001966"/>
    </source>
</evidence>
<proteinExistence type="predicted"/>
<evidence type="ECO:0000256" key="6">
    <source>
        <dbReference type="ARBA" id="ARBA00023014"/>
    </source>
</evidence>
<gene>
    <name evidence="8" type="ORF">S01H1_67825</name>
</gene>
<dbReference type="EMBL" id="BARS01044941">
    <property type="protein sequence ID" value="GAG40993.1"/>
    <property type="molecule type" value="Genomic_DNA"/>
</dbReference>
<dbReference type="PANTHER" id="PTHR11228:SF34">
    <property type="entry name" value="TUNGSTEN-CONTAINING ALDEHYDE FERREDOXIN OXIDOREDUCTASE COFACTOR MODIFYING PROTEIN"/>
    <property type="match status" value="1"/>
</dbReference>
<comment type="cofactor">
    <cofactor evidence="1">
        <name>[4Fe-4S] cluster</name>
        <dbReference type="ChEBI" id="CHEBI:49883"/>
    </cofactor>
</comment>
<dbReference type="InterPro" id="IPR013785">
    <property type="entry name" value="Aldolase_TIM"/>
</dbReference>
<accession>X0XWS0</accession>
<evidence type="ECO:0000256" key="4">
    <source>
        <dbReference type="ARBA" id="ARBA00022723"/>
    </source>
</evidence>
<dbReference type="GO" id="GO:0046872">
    <property type="term" value="F:metal ion binding"/>
    <property type="evidence" value="ECO:0007669"/>
    <property type="project" value="UniProtKB-KW"/>
</dbReference>
<keyword evidence="5" id="KW-0408">Iron</keyword>
<sequence>MKLEEIGFYTLSDERVQNVTTQTPMSRCELIITDKCNFRCPYCRGLREDCRGVIDFEKAKQIIDYWSENGLKNIRFSGGEPTLNEDLSSMVSYCKDNGVEHVAISTNGSANLEFYRRLCELGVNDFSISLDACCSAFGKKMTGGIEG</sequence>
<name>X0XWS0_9ZZZZ</name>
<keyword evidence="3" id="KW-0949">S-adenosyl-L-methionine</keyword>
<dbReference type="SUPFAM" id="SSF102114">
    <property type="entry name" value="Radical SAM enzymes"/>
    <property type="match status" value="1"/>
</dbReference>
<keyword evidence="6" id="KW-0411">Iron-sulfur</keyword>
<dbReference type="AlphaFoldDB" id="X0XWS0"/>
<dbReference type="PROSITE" id="PS51918">
    <property type="entry name" value="RADICAL_SAM"/>
    <property type="match status" value="1"/>
</dbReference>
<protein>
    <recommendedName>
        <fullName evidence="7">Radical SAM core domain-containing protein</fullName>
    </recommendedName>
</protein>
<evidence type="ECO:0000259" key="7">
    <source>
        <dbReference type="PROSITE" id="PS51918"/>
    </source>
</evidence>